<reference evidence="3 4" key="1">
    <citation type="journal article" date="2022" name="Nat. Plants">
        <title>Genomes of leafy and leafless Platanthera orchids illuminate the evolution of mycoheterotrophy.</title>
        <authorList>
            <person name="Li M.H."/>
            <person name="Liu K.W."/>
            <person name="Li Z."/>
            <person name="Lu H.C."/>
            <person name="Ye Q.L."/>
            <person name="Zhang D."/>
            <person name="Wang J.Y."/>
            <person name="Li Y.F."/>
            <person name="Zhong Z.M."/>
            <person name="Liu X."/>
            <person name="Yu X."/>
            <person name="Liu D.K."/>
            <person name="Tu X.D."/>
            <person name="Liu B."/>
            <person name="Hao Y."/>
            <person name="Liao X.Y."/>
            <person name="Jiang Y.T."/>
            <person name="Sun W.H."/>
            <person name="Chen J."/>
            <person name="Chen Y.Q."/>
            <person name="Ai Y."/>
            <person name="Zhai J.W."/>
            <person name="Wu S.S."/>
            <person name="Zhou Z."/>
            <person name="Hsiao Y.Y."/>
            <person name="Wu W.L."/>
            <person name="Chen Y.Y."/>
            <person name="Lin Y.F."/>
            <person name="Hsu J.L."/>
            <person name="Li C.Y."/>
            <person name="Wang Z.W."/>
            <person name="Zhao X."/>
            <person name="Zhong W.Y."/>
            <person name="Ma X.K."/>
            <person name="Ma L."/>
            <person name="Huang J."/>
            <person name="Chen G.Z."/>
            <person name="Huang M.Z."/>
            <person name="Huang L."/>
            <person name="Peng D.H."/>
            <person name="Luo Y.B."/>
            <person name="Zou S.Q."/>
            <person name="Chen S.P."/>
            <person name="Lan S."/>
            <person name="Tsai W.C."/>
            <person name="Van de Peer Y."/>
            <person name="Liu Z.J."/>
        </authorList>
    </citation>
    <scope>NUCLEOTIDE SEQUENCE [LARGE SCALE GENOMIC DNA]</scope>
    <source>
        <strain evidence="3">Lor288</strain>
    </source>
</reference>
<evidence type="ECO:0000259" key="2">
    <source>
        <dbReference type="Pfam" id="PF23041"/>
    </source>
</evidence>
<feature type="domain" description="DUF7036" evidence="2">
    <location>
        <begin position="72"/>
        <end position="159"/>
    </location>
</feature>
<comment type="caution">
    <text evidence="3">The sequence shown here is derived from an EMBL/GenBank/DDBJ whole genome shotgun (WGS) entry which is preliminary data.</text>
</comment>
<evidence type="ECO:0000313" key="3">
    <source>
        <dbReference type="EMBL" id="KAK8942080.1"/>
    </source>
</evidence>
<proteinExistence type="predicted"/>
<evidence type="ECO:0000313" key="4">
    <source>
        <dbReference type="Proteomes" id="UP001412067"/>
    </source>
</evidence>
<dbReference type="PANTHER" id="PTHR33826">
    <property type="entry name" value="F20B24.21"/>
    <property type="match status" value="1"/>
</dbReference>
<evidence type="ECO:0000256" key="1">
    <source>
        <dbReference type="SAM" id="MobiDB-lite"/>
    </source>
</evidence>
<name>A0ABR2LIU5_9ASPA</name>
<protein>
    <recommendedName>
        <fullName evidence="2">DUF7036 domain-containing protein</fullName>
    </recommendedName>
</protein>
<dbReference type="PANTHER" id="PTHR33826:SF4">
    <property type="entry name" value="F20B24.21"/>
    <property type="match status" value="1"/>
</dbReference>
<gene>
    <name evidence="3" type="ORF">KSP40_PGU022467</name>
</gene>
<dbReference type="Proteomes" id="UP001412067">
    <property type="component" value="Unassembled WGS sequence"/>
</dbReference>
<sequence length="287" mass="31608">MLPEPRQASISLPALSLLRSSLIELVLQKINLTLTPIFGEALFFEVLKFPGGITVIPLKTAFIWERTKILFNFTVSNSVVHIQENMKELKDQLKFGLNLRPYEMTNVDGSTVAPPVTLQASILSDYGTVALLPNRLRQLADTVIGFREQNLGLNHSVFGEVKSVVLSSYLNNLISSSEPPTPSPSLSPSPSPSDHRIDSYSSNSAAPNPSFYHEYKLRGRSPQSVHKVFYDSTLVVQDKESIEDSASKMPDSFRSSSTSGIKARLQTAAWLVLTATTSAWILLHCSS</sequence>
<accession>A0ABR2LIU5</accession>
<dbReference type="InterPro" id="IPR055464">
    <property type="entry name" value="DUF7036"/>
</dbReference>
<feature type="compositionally biased region" description="Pro residues" evidence="1">
    <location>
        <begin position="179"/>
        <end position="191"/>
    </location>
</feature>
<feature type="region of interest" description="Disordered" evidence="1">
    <location>
        <begin position="176"/>
        <end position="205"/>
    </location>
</feature>
<dbReference type="EMBL" id="JBBWWR010000019">
    <property type="protein sequence ID" value="KAK8942080.1"/>
    <property type="molecule type" value="Genomic_DNA"/>
</dbReference>
<keyword evidence="4" id="KW-1185">Reference proteome</keyword>
<organism evidence="3 4">
    <name type="scientific">Platanthera guangdongensis</name>
    <dbReference type="NCBI Taxonomy" id="2320717"/>
    <lineage>
        <taxon>Eukaryota</taxon>
        <taxon>Viridiplantae</taxon>
        <taxon>Streptophyta</taxon>
        <taxon>Embryophyta</taxon>
        <taxon>Tracheophyta</taxon>
        <taxon>Spermatophyta</taxon>
        <taxon>Magnoliopsida</taxon>
        <taxon>Liliopsida</taxon>
        <taxon>Asparagales</taxon>
        <taxon>Orchidaceae</taxon>
        <taxon>Orchidoideae</taxon>
        <taxon>Orchideae</taxon>
        <taxon>Orchidinae</taxon>
        <taxon>Platanthera</taxon>
    </lineage>
</organism>
<dbReference type="Pfam" id="PF23041">
    <property type="entry name" value="DUF7036"/>
    <property type="match status" value="1"/>
</dbReference>